<reference evidence="1" key="1">
    <citation type="submission" date="2023-10" db="EMBL/GenBank/DDBJ databases">
        <title>Screening of Alkalihalophilus pseudofirmusBZ-TG-HK211 and Its Alleviation of Salt Stress on Rapeseed Growth.</title>
        <authorList>
            <person name="Zhao B."/>
            <person name="Guo T."/>
        </authorList>
    </citation>
    <scope>NUCLEOTIDE SEQUENCE</scope>
    <source>
        <strain evidence="1">BZ-TG-HK211</strain>
    </source>
</reference>
<gene>
    <name evidence="1" type="ORF">RYX45_04945</name>
</gene>
<evidence type="ECO:0000313" key="2">
    <source>
        <dbReference type="Proteomes" id="UP001285636"/>
    </source>
</evidence>
<proteinExistence type="predicted"/>
<accession>A0AAJ2KWU2</accession>
<dbReference type="SUPFAM" id="SSF159275">
    <property type="entry name" value="PA1994-like"/>
    <property type="match status" value="1"/>
</dbReference>
<name>A0AAJ2KWU2_ALKPS</name>
<dbReference type="Pfam" id="PF06475">
    <property type="entry name" value="Glycolipid_bind"/>
    <property type="match status" value="1"/>
</dbReference>
<dbReference type="Proteomes" id="UP001285636">
    <property type="component" value="Unassembled WGS sequence"/>
</dbReference>
<sequence length="185" mass="21533">MEKVMWKYVKQFGFECCLLTSGDAELTAQGTMIYETTSPAQAHVVNYFIKFDKKWITRNVEICVDDYYKLILSTDGEGNWFNVAGNSIQKLKGAIDIDISNSPFSNSLPINRLSWKLSDHNFIDVVYISLPTLEIKKIPQSYKFLYQDGCLRYFHYQCGKRFEQTLSVDTNGLVFRYPKLFERLL</sequence>
<evidence type="ECO:0000313" key="1">
    <source>
        <dbReference type="EMBL" id="MDV2884515.1"/>
    </source>
</evidence>
<dbReference type="InterPro" id="IPR009467">
    <property type="entry name" value="Glycolipid-bd_prot_put"/>
</dbReference>
<comment type="caution">
    <text evidence="1">The sequence shown here is derived from an EMBL/GenBank/DDBJ whole genome shotgun (WGS) entry which is preliminary data.</text>
</comment>
<dbReference type="AlphaFoldDB" id="A0AAJ2KWU2"/>
<dbReference type="EMBL" id="JAWJAY010000001">
    <property type="protein sequence ID" value="MDV2884515.1"/>
    <property type="molecule type" value="Genomic_DNA"/>
</dbReference>
<dbReference type="RefSeq" id="WP_323466007.1">
    <property type="nucleotide sequence ID" value="NZ_CP144224.1"/>
</dbReference>
<organism evidence="1 2">
    <name type="scientific">Alkalihalophilus pseudofirmus</name>
    <name type="common">Bacillus pseudofirmus</name>
    <dbReference type="NCBI Taxonomy" id="79885"/>
    <lineage>
        <taxon>Bacteria</taxon>
        <taxon>Bacillati</taxon>
        <taxon>Bacillota</taxon>
        <taxon>Bacilli</taxon>
        <taxon>Bacillales</taxon>
        <taxon>Bacillaceae</taxon>
        <taxon>Alkalihalophilus</taxon>
    </lineage>
</organism>
<protein>
    <submittedName>
        <fullName evidence="1">Glycolipid-binding domain-containing protein</fullName>
    </submittedName>
</protein>